<organism evidence="2 3">
    <name type="scientific">Candidatus Hydrogenisulfobacillus filiaventi</name>
    <dbReference type="NCBI Taxonomy" id="2707344"/>
    <lineage>
        <taxon>Bacteria</taxon>
        <taxon>Bacillati</taxon>
        <taxon>Bacillota</taxon>
        <taxon>Clostridia</taxon>
        <taxon>Eubacteriales</taxon>
        <taxon>Clostridiales Family XVII. Incertae Sedis</taxon>
        <taxon>Candidatus Hydrogenisulfobacillus</taxon>
    </lineage>
</organism>
<evidence type="ECO:0000313" key="2">
    <source>
        <dbReference type="EMBL" id="CAB1128913.1"/>
    </source>
</evidence>
<dbReference type="Pfam" id="PF06686">
    <property type="entry name" value="SpoIIIAC"/>
    <property type="match status" value="2"/>
</dbReference>
<proteinExistence type="predicted"/>
<evidence type="ECO:0000313" key="3">
    <source>
        <dbReference type="Proteomes" id="UP000503399"/>
    </source>
</evidence>
<dbReference type="AlphaFoldDB" id="A0A6F8ZGW5"/>
<feature type="transmembrane region" description="Helical" evidence="1">
    <location>
        <begin position="6"/>
        <end position="21"/>
    </location>
</feature>
<gene>
    <name evidence="2" type="ORF">R50_1407</name>
</gene>
<dbReference type="KEGG" id="hfv:R50_1407"/>
<name>A0A6F8ZGW5_9FIRM</name>
<protein>
    <submittedName>
        <fullName evidence="2">Stage III sporulation protein AD</fullName>
    </submittedName>
</protein>
<keyword evidence="3" id="KW-1185">Reference proteome</keyword>
<evidence type="ECO:0000256" key="1">
    <source>
        <dbReference type="SAM" id="Phobius"/>
    </source>
</evidence>
<dbReference type="Proteomes" id="UP000503399">
    <property type="component" value="Chromosome"/>
</dbReference>
<dbReference type="InterPro" id="IPR014211">
    <property type="entry name" value="Spore_III_AD"/>
</dbReference>
<accession>A0A6F8ZGW5</accession>
<keyword evidence="1" id="KW-0812">Transmembrane</keyword>
<dbReference type="InterPro" id="IPR025664">
    <property type="entry name" value="Spore_III_AC/AD"/>
</dbReference>
<keyword evidence="1" id="KW-1133">Transmembrane helix</keyword>
<feature type="transmembrane region" description="Helical" evidence="1">
    <location>
        <begin position="66"/>
        <end position="86"/>
    </location>
</feature>
<dbReference type="NCBIfam" id="TIGR02849">
    <property type="entry name" value="spore_III_AD"/>
    <property type="match status" value="1"/>
</dbReference>
<dbReference type="EMBL" id="LR778114">
    <property type="protein sequence ID" value="CAB1128913.1"/>
    <property type="molecule type" value="Genomic_DNA"/>
</dbReference>
<feature type="transmembrane region" description="Helical" evidence="1">
    <location>
        <begin position="107"/>
        <end position="128"/>
    </location>
</feature>
<keyword evidence="1" id="KW-0472">Membrane</keyword>
<feature type="transmembrane region" description="Helical" evidence="1">
    <location>
        <begin position="28"/>
        <end position="46"/>
    </location>
</feature>
<sequence>MAAAFQAVGIGLISTVLLLLLRRERPEWGVVVALAAGVALLFLVLVPLGRVVGTLTQLAGLGHLQGAYLTLLLKVLGIAYLTTLAAQVARDAGETLVAGRVELAGKVLILALALPIIRAITETLIHWLPT</sequence>
<reference evidence="2 3" key="1">
    <citation type="submission" date="2020-02" db="EMBL/GenBank/DDBJ databases">
        <authorList>
            <person name="Hogendoorn C."/>
        </authorList>
    </citation>
    <scope>NUCLEOTIDE SEQUENCE [LARGE SCALE GENOMIC DNA]</scope>
    <source>
        <strain evidence="2">R501</strain>
    </source>
</reference>